<dbReference type="GO" id="GO:0030527">
    <property type="term" value="F:structural constituent of chromatin"/>
    <property type="evidence" value="ECO:0007669"/>
    <property type="project" value="InterPro"/>
</dbReference>
<dbReference type="EMBL" id="AFBQ01000044">
    <property type="protein sequence ID" value="EHY32214.1"/>
    <property type="molecule type" value="Genomic_DNA"/>
</dbReference>
<dbReference type="GO" id="GO:0005829">
    <property type="term" value="C:cytosol"/>
    <property type="evidence" value="ECO:0007669"/>
    <property type="project" value="TreeGrafter"/>
</dbReference>
<name>H3KCE4_9BURK</name>
<dbReference type="RefSeq" id="WP_008540877.1">
    <property type="nucleotide sequence ID" value="NZ_JH604873.1"/>
</dbReference>
<comment type="caution">
    <text evidence="4">The sequence shown here is derived from an EMBL/GenBank/DDBJ whole genome shotgun (WGS) entry which is preliminary data.</text>
</comment>
<sequence>MGKPMVKSEFIREFCDLFPQSDETLSTDVADAILDHIVNKLVDGGRIEIRGFGSLGVKYREPHKGRNPQDGSRVDVGGRYVAFFRAGKNLRERVDADPDGLGWQAPQPEL</sequence>
<dbReference type="GO" id="GO:0003677">
    <property type="term" value="F:DNA binding"/>
    <property type="evidence" value="ECO:0007669"/>
    <property type="project" value="UniProtKB-KW"/>
</dbReference>
<dbReference type="SUPFAM" id="SSF47729">
    <property type="entry name" value="IHF-like DNA-binding proteins"/>
    <property type="match status" value="1"/>
</dbReference>
<dbReference type="STRING" id="762967.HMPREF9440_00396"/>
<dbReference type="Gene3D" id="4.10.520.10">
    <property type="entry name" value="IHF-like DNA-binding proteins"/>
    <property type="match status" value="1"/>
</dbReference>
<organism evidence="4 5">
    <name type="scientific">Sutterella parvirubra YIT 11816</name>
    <dbReference type="NCBI Taxonomy" id="762967"/>
    <lineage>
        <taxon>Bacteria</taxon>
        <taxon>Pseudomonadati</taxon>
        <taxon>Pseudomonadota</taxon>
        <taxon>Betaproteobacteria</taxon>
        <taxon>Burkholderiales</taxon>
        <taxon>Sutterellaceae</taxon>
        <taxon>Sutterella</taxon>
    </lineage>
</organism>
<dbReference type="AlphaFoldDB" id="H3KCE4"/>
<evidence type="ECO:0000313" key="5">
    <source>
        <dbReference type="Proteomes" id="UP000004956"/>
    </source>
</evidence>
<dbReference type="CDD" id="cd13836">
    <property type="entry name" value="IHF_B"/>
    <property type="match status" value="1"/>
</dbReference>
<dbReference type="PATRIC" id="fig|762967.3.peg.333"/>
<dbReference type="PRINTS" id="PR01727">
    <property type="entry name" value="DNABINDINGHU"/>
</dbReference>
<dbReference type="OrthoDB" id="9804203at2"/>
<keyword evidence="2" id="KW-0238">DNA-binding</keyword>
<dbReference type="Pfam" id="PF00216">
    <property type="entry name" value="Bac_DNA_binding"/>
    <property type="match status" value="1"/>
</dbReference>
<evidence type="ECO:0000256" key="3">
    <source>
        <dbReference type="RuleBase" id="RU003939"/>
    </source>
</evidence>
<keyword evidence="5" id="KW-1185">Reference proteome</keyword>
<dbReference type="PANTHER" id="PTHR33175">
    <property type="entry name" value="DNA-BINDING PROTEIN HU"/>
    <property type="match status" value="1"/>
</dbReference>
<dbReference type="InterPro" id="IPR000119">
    <property type="entry name" value="Hist_DNA-bd"/>
</dbReference>
<dbReference type="SMART" id="SM00411">
    <property type="entry name" value="BHL"/>
    <property type="match status" value="1"/>
</dbReference>
<accession>H3KCE4</accession>
<dbReference type="PANTHER" id="PTHR33175:SF5">
    <property type="entry name" value="INTEGRATION HOST FACTOR SUBUNIT BETA"/>
    <property type="match status" value="1"/>
</dbReference>
<protein>
    <submittedName>
        <fullName evidence="4">Putative integration host factor, beta subunit</fullName>
    </submittedName>
</protein>
<gene>
    <name evidence="4" type="ORF">HMPREF9440_00396</name>
</gene>
<evidence type="ECO:0000256" key="2">
    <source>
        <dbReference type="ARBA" id="ARBA00023125"/>
    </source>
</evidence>
<comment type="similarity">
    <text evidence="1 3">Belongs to the bacterial histone-like protein family.</text>
</comment>
<evidence type="ECO:0000313" key="4">
    <source>
        <dbReference type="EMBL" id="EHY32214.1"/>
    </source>
</evidence>
<reference evidence="4 5" key="1">
    <citation type="submission" date="2011-11" db="EMBL/GenBank/DDBJ databases">
        <authorList>
            <person name="Weinstock G."/>
            <person name="Sodergren E."/>
            <person name="Clifton S."/>
            <person name="Fulton L."/>
            <person name="Fulton B."/>
            <person name="Courtney L."/>
            <person name="Fronick C."/>
            <person name="Harrison M."/>
            <person name="Strong C."/>
            <person name="Farmer C."/>
            <person name="Delahaunty K."/>
            <person name="Markovic C."/>
            <person name="Hall O."/>
            <person name="Minx P."/>
            <person name="Tomlinson C."/>
            <person name="Mitreva M."/>
            <person name="Hou S."/>
            <person name="Chen J."/>
            <person name="Wollam A."/>
            <person name="Pepin K.H."/>
            <person name="Johnson M."/>
            <person name="Bhonagiri V."/>
            <person name="Zhang X."/>
            <person name="Suruliraj S."/>
            <person name="Warren W."/>
            <person name="Chinwalla A."/>
            <person name="Mardis E.R."/>
            <person name="Wilson R.K."/>
        </authorList>
    </citation>
    <scope>NUCLEOTIDE SEQUENCE [LARGE SCALE GENOMIC DNA]</scope>
    <source>
        <strain evidence="4 5">YIT 11816</strain>
    </source>
</reference>
<dbReference type="InterPro" id="IPR010992">
    <property type="entry name" value="IHF-like_DNA-bd_dom_sf"/>
</dbReference>
<dbReference type="Proteomes" id="UP000004956">
    <property type="component" value="Unassembled WGS sequence"/>
</dbReference>
<evidence type="ECO:0000256" key="1">
    <source>
        <dbReference type="ARBA" id="ARBA00010529"/>
    </source>
</evidence>
<dbReference type="HOGENOM" id="CLU_105066_2_0_4"/>
<proteinExistence type="inferred from homology"/>